<organism evidence="4 5">
    <name type="scientific">Lujinxingia sediminis</name>
    <dbReference type="NCBI Taxonomy" id="2480984"/>
    <lineage>
        <taxon>Bacteria</taxon>
        <taxon>Deltaproteobacteria</taxon>
        <taxon>Bradymonadales</taxon>
        <taxon>Lujinxingiaceae</taxon>
        <taxon>Lujinxingia</taxon>
    </lineage>
</organism>
<accession>A0ABY0CVB3</accession>
<keyword evidence="4" id="KW-0067">ATP-binding</keyword>
<keyword evidence="2" id="KW-0472">Membrane</keyword>
<evidence type="ECO:0000313" key="5">
    <source>
        <dbReference type="Proteomes" id="UP000282926"/>
    </source>
</evidence>
<keyword evidence="4" id="KW-0547">Nucleotide-binding</keyword>
<feature type="compositionally biased region" description="Polar residues" evidence="1">
    <location>
        <begin position="627"/>
        <end position="639"/>
    </location>
</feature>
<dbReference type="Pfam" id="PF00270">
    <property type="entry name" value="DEAD"/>
    <property type="match status" value="1"/>
</dbReference>
<evidence type="ECO:0000313" key="4">
    <source>
        <dbReference type="EMBL" id="RVU46971.1"/>
    </source>
</evidence>
<feature type="transmembrane region" description="Helical" evidence="2">
    <location>
        <begin position="258"/>
        <end position="277"/>
    </location>
</feature>
<keyword evidence="4" id="KW-0347">Helicase</keyword>
<feature type="domain" description="DEAD/DEAH-box helicase" evidence="3">
    <location>
        <begin position="428"/>
        <end position="564"/>
    </location>
</feature>
<feature type="region of interest" description="Disordered" evidence="1">
    <location>
        <begin position="310"/>
        <end position="330"/>
    </location>
</feature>
<evidence type="ECO:0000256" key="2">
    <source>
        <dbReference type="SAM" id="Phobius"/>
    </source>
</evidence>
<dbReference type="GO" id="GO:0004386">
    <property type="term" value="F:helicase activity"/>
    <property type="evidence" value="ECO:0007669"/>
    <property type="project" value="UniProtKB-KW"/>
</dbReference>
<feature type="transmembrane region" description="Helical" evidence="2">
    <location>
        <begin position="36"/>
        <end position="56"/>
    </location>
</feature>
<proteinExistence type="predicted"/>
<feature type="transmembrane region" description="Helical" evidence="2">
    <location>
        <begin position="191"/>
        <end position="209"/>
    </location>
</feature>
<keyword evidence="5" id="KW-1185">Reference proteome</keyword>
<protein>
    <submittedName>
        <fullName evidence="4">DEAD/DEAH box helicase</fullName>
    </submittedName>
</protein>
<sequence>MTIIALLTDIRLLLSLLNELAWRAFALTLDALSSSSPLQIAFLLVSLMVALFATACSMQSELNRTLSRAPETRINPLVLELRYTLPGIALRAFIWLITLPARMLRAFFSLFRSSSNTEALPAAVPPPVLVPTLGPSYLWAMLITAGIFLLSLALTPLLRWQLEVPAHFPLWSYLTIGHRPELAPFLPLDSYPWLATLLTSTFWLLLWWTCARIVRLTHWNDIGLNLIDRLRSPGTLTSWRTYFAASSLHDLDASFTTWARWLPLAAAPLLLVSFTALAAEPYRVNTSSFALALVALTSWSLHLTLKGLYRPSEPSEDTKPPAPEPSPQTSWLDVLDHLQTTRNLSPPSQARPPRPLPKLDFRPISREADALISPLLTELLPAPARLTAMQHDVLTHLSHSSFVHLEPPADTRSLALGQRSSSGGSRLRHRNQLVIAPEGAGKSTLGMLAALNIALTHTRSTLFIVRDDERARNTAEHLRNLLTPSTLRWNLRTRRIDSHLVEDLATGIIPDVLVCDLHELTTIILADSETFRPLLTNLGLVVVDELHAFCGPVEVHTQLAMRRLDLRLRALRRSDGADEHLAPLFLMLATETMDNLPTFARALCGVDAAPRIFTLHPQHHTVPTPGTRETSPSNLTPGTDASHAPEDSPNTTSSPGQHIIYDLDAFTTTGGHPLSAFDIIAACETRAVPWHWRTAGDDRAHLGRAPLPLREEPLHHVDDPLYARVVFIEGHATSVTRQLNALQRAGALLSLPHLSGSYTSGEHAPGDATSPPGNPVALITIIDPIERLALDHLPPSDGLAPDLEHLDRPAPRIDPHILATLPRPFLRPPAGELIRRHLASELTQHTTEVASLLDVFGNDIAPLLRTLARRGELLLDPRTAISQTTRTYEELLYVRALESSLTPEHATTDGSLPFPVTQVEVASPHHVCLRERTTLIELGRIDSHSARFLYYPGRIFESIHGRHIVVAYADDQAAQGAFNVGDVIVEPFLGDDRTSPIRRIHVDLIAAPDEGFTPERHFLGEQPLGLAHFPVQCRLHHRATRRLAPDSARIRERIYPRTNNEQPPRMRTRALGLFPNLEADASLTLASARLLAAALRVIIPLVYRGADSAITTALSVANSTHESSIPHDHLLATTDAIFFIDLHSDGNGASRSIERDGVSLLLRLAWNLLANLASTHALLNAHDDWDAPLSDEEASNALQGALSWLQDHIHDGNRS</sequence>
<dbReference type="InterPro" id="IPR011545">
    <property type="entry name" value="DEAD/DEAH_box_helicase_dom"/>
</dbReference>
<evidence type="ECO:0000259" key="3">
    <source>
        <dbReference type="Pfam" id="PF00270"/>
    </source>
</evidence>
<reference evidence="4 5" key="1">
    <citation type="submission" date="2019-01" db="EMBL/GenBank/DDBJ databases">
        <title>Lujinxingia litoralis gen. nov., sp. nov. and Lujinxingia sediminis gen. nov., sp. nov., new members in the order Bradymonadales, isolated from coastal sediment.</title>
        <authorList>
            <person name="Li C.-M."/>
        </authorList>
    </citation>
    <scope>NUCLEOTIDE SEQUENCE [LARGE SCALE GENOMIC DNA]</scope>
    <source>
        <strain evidence="4 5">SEH01</strain>
    </source>
</reference>
<gene>
    <name evidence="4" type="ORF">EA187_07500</name>
</gene>
<keyword evidence="4" id="KW-0378">Hydrolase</keyword>
<dbReference type="InterPro" id="IPR027417">
    <property type="entry name" value="P-loop_NTPase"/>
</dbReference>
<evidence type="ECO:0000256" key="1">
    <source>
        <dbReference type="SAM" id="MobiDB-lite"/>
    </source>
</evidence>
<dbReference type="EMBL" id="SADD01000002">
    <property type="protein sequence ID" value="RVU46971.1"/>
    <property type="molecule type" value="Genomic_DNA"/>
</dbReference>
<feature type="region of interest" description="Disordered" evidence="1">
    <location>
        <begin position="617"/>
        <end position="657"/>
    </location>
</feature>
<keyword evidence="2" id="KW-0812">Transmembrane</keyword>
<name>A0ABY0CVB3_9DELT</name>
<dbReference type="Proteomes" id="UP000282926">
    <property type="component" value="Unassembled WGS sequence"/>
</dbReference>
<dbReference type="SUPFAM" id="SSF52540">
    <property type="entry name" value="P-loop containing nucleoside triphosphate hydrolases"/>
    <property type="match status" value="1"/>
</dbReference>
<keyword evidence="2" id="KW-1133">Transmembrane helix</keyword>
<comment type="caution">
    <text evidence="4">The sequence shown here is derived from an EMBL/GenBank/DDBJ whole genome shotgun (WGS) entry which is preliminary data.</text>
</comment>
<dbReference type="RefSeq" id="WP_127779833.1">
    <property type="nucleotide sequence ID" value="NZ_SADD01000002.1"/>
</dbReference>
<feature type="transmembrane region" description="Helical" evidence="2">
    <location>
        <begin position="137"/>
        <end position="158"/>
    </location>
</feature>
<dbReference type="Gene3D" id="3.40.50.300">
    <property type="entry name" value="P-loop containing nucleotide triphosphate hydrolases"/>
    <property type="match status" value="1"/>
</dbReference>